<dbReference type="PANTHER" id="PTHR22940">
    <property type="entry name" value="TIMEOUT/TIMELESS-2"/>
    <property type="match status" value="1"/>
</dbReference>
<feature type="region of interest" description="Disordered" evidence="5">
    <location>
        <begin position="288"/>
        <end position="343"/>
    </location>
</feature>
<comment type="caution">
    <text evidence="7">The sequence shown here is derived from an EMBL/GenBank/DDBJ whole genome shotgun (WGS) entry which is preliminary data.</text>
</comment>
<keyword evidence="3" id="KW-0539">Nucleus</keyword>
<dbReference type="GO" id="GO:0006281">
    <property type="term" value="P:DNA repair"/>
    <property type="evidence" value="ECO:0007669"/>
    <property type="project" value="TreeGrafter"/>
</dbReference>
<evidence type="ECO:0000313" key="7">
    <source>
        <dbReference type="EMBL" id="KTB45623.1"/>
    </source>
</evidence>
<dbReference type="InterPro" id="IPR044998">
    <property type="entry name" value="Timeless"/>
</dbReference>
<feature type="compositionally biased region" description="Basic and acidic residues" evidence="5">
    <location>
        <begin position="1056"/>
        <end position="1066"/>
    </location>
</feature>
<gene>
    <name evidence="7" type="ORF">WG66_1802</name>
</gene>
<dbReference type="Proteomes" id="UP000054988">
    <property type="component" value="Unassembled WGS sequence"/>
</dbReference>
<feature type="compositionally biased region" description="Polar residues" evidence="5">
    <location>
        <begin position="306"/>
        <end position="316"/>
    </location>
</feature>
<dbReference type="eggNOG" id="KOG1974">
    <property type="taxonomic scope" value="Eukaryota"/>
</dbReference>
<protein>
    <recommendedName>
        <fullName evidence="6">Timeless N-terminal domain-containing protein</fullName>
    </recommendedName>
</protein>
<feature type="compositionally biased region" description="Basic residues" evidence="5">
    <location>
        <begin position="294"/>
        <end position="305"/>
    </location>
</feature>
<evidence type="ECO:0000256" key="4">
    <source>
        <dbReference type="ARBA" id="ARBA00023306"/>
    </source>
</evidence>
<dbReference type="GO" id="GO:0043111">
    <property type="term" value="P:replication fork arrest"/>
    <property type="evidence" value="ECO:0007669"/>
    <property type="project" value="TreeGrafter"/>
</dbReference>
<accession>A0A0W0GAN1</accession>
<feature type="region of interest" description="Disordered" evidence="5">
    <location>
        <begin position="596"/>
        <end position="621"/>
    </location>
</feature>
<evidence type="ECO:0000256" key="2">
    <source>
        <dbReference type="ARBA" id="ARBA00022880"/>
    </source>
</evidence>
<dbReference type="AlphaFoldDB" id="A0A0W0GAN1"/>
<proteinExistence type="predicted"/>
<feature type="compositionally biased region" description="Basic and acidic residues" evidence="5">
    <location>
        <begin position="1034"/>
        <end position="1049"/>
    </location>
</feature>
<feature type="compositionally biased region" description="Basic and acidic residues" evidence="5">
    <location>
        <begin position="968"/>
        <end position="977"/>
    </location>
</feature>
<dbReference type="Pfam" id="PF04821">
    <property type="entry name" value="TIMELESS"/>
    <property type="match status" value="1"/>
</dbReference>
<feature type="region of interest" description="Disordered" evidence="5">
    <location>
        <begin position="1"/>
        <end position="21"/>
    </location>
</feature>
<evidence type="ECO:0000259" key="6">
    <source>
        <dbReference type="Pfam" id="PF04821"/>
    </source>
</evidence>
<dbReference type="GO" id="GO:0031298">
    <property type="term" value="C:replication fork protection complex"/>
    <property type="evidence" value="ECO:0007669"/>
    <property type="project" value="TreeGrafter"/>
</dbReference>
<dbReference type="GO" id="GO:0000076">
    <property type="term" value="P:DNA replication checkpoint signaling"/>
    <property type="evidence" value="ECO:0007669"/>
    <property type="project" value="TreeGrafter"/>
</dbReference>
<feature type="region of interest" description="Disordered" evidence="5">
    <location>
        <begin position="939"/>
        <end position="980"/>
    </location>
</feature>
<sequence>MDESEVIDITSEGSEAEGNNERREFFEPIVQRVVDALGGYEDGVYCLGDEVNGCLKDLKKLWRKDETDDDRTIARLFWESRVLINDLIPILMVTAGKGMVEDKRAIAVADLLTAMTWPIDVAEELKELDDELDKGADYTQLLQSHLHYKATLLKPGVMEALFGIMLPPLAKPPKERTERDGQVANVVLHLFRNLAFIKDPPANMLLSSDQAEFSKLQSKLICALSETKSLELLLTIAANVDKDPLFDNWNTLVLDILYLLFRSVKPISLAVDQKKKATDTLHQLLAKENSLRRQQARHAPTRHSRFGTTITVQLNPNKKPRSSKDGNEADSEPSSSKGEAKSFVLHRQTGINRDVGTIWDMSKRQKSKKSQTLDELAKEANLSLEARIALQTFATDFLESCFNPFLSTLLKDIRSEKPKITDKDNLRLLYVTKWFLEYFLVMRSRHIESIKNDGQSSAEASGKWSLGQVAEVVEQSWIIWVLRRMREAVEEKPKAWTELQTGTECLTQLLLLVDTMASDEIGDENFTEAADTLQHQLVYSGEITDIAFESLRTYKEGTQSLAYLNSSVNMGYALFKVLERWVKKNSGTGDLYIRKKKPKRRKKKTGNEVPEEEEIEQPEEEEIVHETMVTLEGFEMKFAQEGITHTLLAYLARYKEFTGSENLKQVLSLMHRQAVKAKAEGLYFQVSTLNLFKNILTDQKTFPREQPYKDLVNFINYILRQFFKALEKEPFLAVEAFFPKNRGHWKQYSSWEPEKKSKPEKATIEDTRPQEVQVKKGYSWSDQVGIAIAALVETDQKELVTWVQEILSTVIGQRQRIIEETDDKNGRGSGEENDERPVLKLDGPSVDTIAKFTDYLIPYLSDESADAANKNSYLKLLFRLSKFYILDEDADELEWYVPAAILPKDLQATYNVIAQFLETPYDLEGKKVSQLLTKKRRRRRRVRPVLSDEDEGSDSDGEKARRERKREKRQEEKEKYKSAQFIEDSDEEFSHNLDDFMALERARREKTAAVAASLGEGRSGTMKSQGTKKRRRKAGENAEKKKRQKRDDTAPDMANEDMHEYKSSESEKDDDEPEPARSVTPESVKERPRPKPRPIPKRVESAKTPSPDDGSSDEADHSDKEITTIAMRKKGRLVLSDDDDE</sequence>
<evidence type="ECO:0000256" key="1">
    <source>
        <dbReference type="ARBA" id="ARBA00004123"/>
    </source>
</evidence>
<organism evidence="7 8">
    <name type="scientific">Moniliophthora roreri</name>
    <name type="common">Frosty pod rot fungus</name>
    <name type="synonym">Monilia roreri</name>
    <dbReference type="NCBI Taxonomy" id="221103"/>
    <lineage>
        <taxon>Eukaryota</taxon>
        <taxon>Fungi</taxon>
        <taxon>Dikarya</taxon>
        <taxon>Basidiomycota</taxon>
        <taxon>Agaricomycotina</taxon>
        <taxon>Agaricomycetes</taxon>
        <taxon>Agaricomycetidae</taxon>
        <taxon>Agaricales</taxon>
        <taxon>Marasmiineae</taxon>
        <taxon>Marasmiaceae</taxon>
        <taxon>Moniliophthora</taxon>
    </lineage>
</organism>
<feature type="domain" description="Timeless N-terminal" evidence="6">
    <location>
        <begin position="44"/>
        <end position="312"/>
    </location>
</feature>
<name>A0A0W0GAN1_MONRR</name>
<dbReference type="EMBL" id="LATX01000656">
    <property type="protein sequence ID" value="KTB45623.1"/>
    <property type="molecule type" value="Genomic_DNA"/>
</dbReference>
<evidence type="ECO:0000256" key="3">
    <source>
        <dbReference type="ARBA" id="ARBA00023242"/>
    </source>
</evidence>
<evidence type="ECO:0000313" key="8">
    <source>
        <dbReference type="Proteomes" id="UP000054988"/>
    </source>
</evidence>
<feature type="region of interest" description="Disordered" evidence="5">
    <location>
        <begin position="1004"/>
        <end position="1141"/>
    </location>
</feature>
<keyword evidence="2" id="KW-0236">DNA replication inhibitor</keyword>
<comment type="subcellular location">
    <subcellularLocation>
        <location evidence="1">Nucleus</location>
    </subcellularLocation>
</comment>
<dbReference type="InterPro" id="IPR006906">
    <property type="entry name" value="Timeless_N"/>
</dbReference>
<reference evidence="7 8" key="1">
    <citation type="submission" date="2015-12" db="EMBL/GenBank/DDBJ databases">
        <title>Draft genome sequence of Moniliophthora roreri, the causal agent of frosty pod rot of cacao.</title>
        <authorList>
            <person name="Aime M.C."/>
            <person name="Diaz-Valderrama J.R."/>
            <person name="Kijpornyongpan T."/>
            <person name="Phillips-Mora W."/>
        </authorList>
    </citation>
    <scope>NUCLEOTIDE SEQUENCE [LARGE SCALE GENOMIC DNA]</scope>
    <source>
        <strain evidence="7 8">MCA 2952</strain>
    </source>
</reference>
<evidence type="ECO:0000256" key="5">
    <source>
        <dbReference type="SAM" id="MobiDB-lite"/>
    </source>
</evidence>
<keyword evidence="4" id="KW-0131">Cell cycle</keyword>
<dbReference type="GO" id="GO:0003677">
    <property type="term" value="F:DNA binding"/>
    <property type="evidence" value="ECO:0007669"/>
    <property type="project" value="TreeGrafter"/>
</dbReference>
<dbReference type="PANTHER" id="PTHR22940:SF4">
    <property type="entry name" value="PROTEIN TIMELESS HOMOLOG"/>
    <property type="match status" value="1"/>
</dbReference>
<feature type="compositionally biased region" description="Acidic residues" evidence="5">
    <location>
        <begin position="609"/>
        <end position="621"/>
    </location>
</feature>